<organism evidence="2 3">
    <name type="scientific">Eumeta variegata</name>
    <name type="common">Bagworm moth</name>
    <name type="synonym">Eumeta japonica</name>
    <dbReference type="NCBI Taxonomy" id="151549"/>
    <lineage>
        <taxon>Eukaryota</taxon>
        <taxon>Metazoa</taxon>
        <taxon>Ecdysozoa</taxon>
        <taxon>Arthropoda</taxon>
        <taxon>Hexapoda</taxon>
        <taxon>Insecta</taxon>
        <taxon>Pterygota</taxon>
        <taxon>Neoptera</taxon>
        <taxon>Endopterygota</taxon>
        <taxon>Lepidoptera</taxon>
        <taxon>Glossata</taxon>
        <taxon>Ditrysia</taxon>
        <taxon>Tineoidea</taxon>
        <taxon>Psychidae</taxon>
        <taxon>Oiketicinae</taxon>
        <taxon>Eumeta</taxon>
    </lineage>
</organism>
<evidence type="ECO:0000313" key="2">
    <source>
        <dbReference type="EMBL" id="GBP10227.1"/>
    </source>
</evidence>
<evidence type="ECO:0000256" key="1">
    <source>
        <dbReference type="SAM" id="MobiDB-lite"/>
    </source>
</evidence>
<gene>
    <name evidence="2" type="ORF">EVAR_72390_1</name>
</gene>
<dbReference type="AlphaFoldDB" id="A0A4C1T9X9"/>
<dbReference type="Proteomes" id="UP000299102">
    <property type="component" value="Unassembled WGS sequence"/>
</dbReference>
<sequence>MISAPGATRASYATPGWRRDELISASTRVREMNHWTAARRTVAWYLRVSCSKTAKVMSGETVAVASRARAPPGGPLRSLLWWFRPPRRSSSEESVSSAGSDRTTVSFSFLPPANYRTTKPAVCVLPPPGPPTDSYRKRIRDRDLRRHLDREITLQRKYRLPSAADGAGYNAFSLPPARRVHSGLVDKQERARRATSEYAQRRVAHVPGKRRAPQPPAPCLRHAPSGATLPRGSSRKRRAPPPPSARSVQRLLTIEEKGSPTDDNMDSKVKAAPEKRSIRQANRKMDDDRNERSRNAKAKSEVLDHGFFKH</sequence>
<dbReference type="STRING" id="151549.A0A4C1T9X9"/>
<feature type="compositionally biased region" description="Basic residues" evidence="1">
    <location>
        <begin position="202"/>
        <end position="212"/>
    </location>
</feature>
<reference evidence="2 3" key="1">
    <citation type="journal article" date="2019" name="Commun. Biol.">
        <title>The bagworm genome reveals a unique fibroin gene that provides high tensile strength.</title>
        <authorList>
            <person name="Kono N."/>
            <person name="Nakamura H."/>
            <person name="Ohtoshi R."/>
            <person name="Tomita M."/>
            <person name="Numata K."/>
            <person name="Arakawa K."/>
        </authorList>
    </citation>
    <scope>NUCLEOTIDE SEQUENCE [LARGE SCALE GENOMIC DNA]</scope>
</reference>
<proteinExistence type="predicted"/>
<feature type="region of interest" description="Disordered" evidence="1">
    <location>
        <begin position="180"/>
        <end position="310"/>
    </location>
</feature>
<protein>
    <submittedName>
        <fullName evidence="2">Uncharacterized protein</fullName>
    </submittedName>
</protein>
<dbReference type="EMBL" id="BGZK01004663">
    <property type="protein sequence ID" value="GBP10227.1"/>
    <property type="molecule type" value="Genomic_DNA"/>
</dbReference>
<dbReference type="OrthoDB" id="261960at2759"/>
<feature type="non-terminal residue" evidence="2">
    <location>
        <position position="310"/>
    </location>
</feature>
<feature type="compositionally biased region" description="Basic and acidic residues" evidence="1">
    <location>
        <begin position="184"/>
        <end position="195"/>
    </location>
</feature>
<keyword evidence="3" id="KW-1185">Reference proteome</keyword>
<comment type="caution">
    <text evidence="2">The sequence shown here is derived from an EMBL/GenBank/DDBJ whole genome shotgun (WGS) entry which is preliminary data.</text>
</comment>
<name>A0A4C1T9X9_EUMVA</name>
<accession>A0A4C1T9X9</accession>
<feature type="compositionally biased region" description="Basic and acidic residues" evidence="1">
    <location>
        <begin position="253"/>
        <end position="310"/>
    </location>
</feature>
<evidence type="ECO:0000313" key="3">
    <source>
        <dbReference type="Proteomes" id="UP000299102"/>
    </source>
</evidence>